<evidence type="ECO:0000313" key="2">
    <source>
        <dbReference type="EMBL" id="KAF4340317.1"/>
    </source>
</evidence>
<gene>
    <name evidence="2" type="ORF">FBEOM_5766</name>
</gene>
<comment type="caution">
    <text evidence="2">The sequence shown here is derived from an EMBL/GenBank/DDBJ whole genome shotgun (WGS) entry which is preliminary data.</text>
</comment>
<evidence type="ECO:0000313" key="3">
    <source>
        <dbReference type="Proteomes" id="UP000730481"/>
    </source>
</evidence>
<sequence>SQLPLRPKDKAVEPLVPPQEQPSFPIQRPKAENAIDPFNISADNPFAAFEGQQSMSLRSQLPSHLNDPAARPPTLQQEPEATPSPQQNPTAEANAPSDEPSDPNPSDYHKACQDAVESLDVVAKLADDIGGNNISTMSLIRSTCEELSAQTADLGKMHEIYAQHWASKGSSMALVDIPLNPHCWEALEDLKEAILETHTALCSVEPPKDSPRRMVAADIPLHANLELASCLEALEDIRDLFSEFLPILKVDFDEFRTKRLSFPTVPSLDRFHKTSRRQPPDPKVSEIRDELYAMKDRFVMINVFLSRLKDTHPSPNVTDPLIFRSLKRITQAISQVLTNNPSDWIESDMASPSRNMSYAQFMTLDPDVLHDITSHLQDFQDELDFEVRPGEDGCDYSQEMIYNHQEFLLLEGGQLQELRSVIEFTESILMMQG</sequence>
<accession>A0A9P5DWU0</accession>
<proteinExistence type="predicted"/>
<feature type="compositionally biased region" description="Polar residues" evidence="1">
    <location>
        <begin position="51"/>
        <end position="63"/>
    </location>
</feature>
<organism evidence="2 3">
    <name type="scientific">Fusarium beomiforme</name>
    <dbReference type="NCBI Taxonomy" id="44412"/>
    <lineage>
        <taxon>Eukaryota</taxon>
        <taxon>Fungi</taxon>
        <taxon>Dikarya</taxon>
        <taxon>Ascomycota</taxon>
        <taxon>Pezizomycotina</taxon>
        <taxon>Sordariomycetes</taxon>
        <taxon>Hypocreomycetidae</taxon>
        <taxon>Hypocreales</taxon>
        <taxon>Nectriaceae</taxon>
        <taxon>Fusarium</taxon>
        <taxon>Fusarium burgessii species complex</taxon>
    </lineage>
</organism>
<protein>
    <submittedName>
        <fullName evidence="2">Uncharacterized protein</fullName>
    </submittedName>
</protein>
<feature type="compositionally biased region" description="Polar residues" evidence="1">
    <location>
        <begin position="74"/>
        <end position="91"/>
    </location>
</feature>
<keyword evidence="3" id="KW-1185">Reference proteome</keyword>
<reference evidence="2" key="1">
    <citation type="journal article" date="2017" name="Mycologia">
        <title>Fusarium algeriense, sp. nov., a novel toxigenic crown rot pathogen of durum wheat from Algeria is nested in the Fusarium burgessii species complex.</title>
        <authorList>
            <person name="Laraba I."/>
            <person name="Keddad A."/>
            <person name="Boureghda H."/>
            <person name="Abdallah N."/>
            <person name="Vaughan M.M."/>
            <person name="Proctor R.H."/>
            <person name="Busman M."/>
            <person name="O'Donnell K."/>
        </authorList>
    </citation>
    <scope>NUCLEOTIDE SEQUENCE</scope>
    <source>
        <strain evidence="2">NRRL 25174</strain>
    </source>
</reference>
<dbReference type="OrthoDB" id="5294021at2759"/>
<dbReference type="EMBL" id="PVQB02000242">
    <property type="protein sequence ID" value="KAF4340317.1"/>
    <property type="molecule type" value="Genomic_DNA"/>
</dbReference>
<dbReference type="AlphaFoldDB" id="A0A9P5DWU0"/>
<dbReference type="Proteomes" id="UP000730481">
    <property type="component" value="Unassembled WGS sequence"/>
</dbReference>
<reference evidence="2" key="2">
    <citation type="submission" date="2020-02" db="EMBL/GenBank/DDBJ databases">
        <title>Identification and distribution of gene clusters putatively required for synthesis of sphingolipid metabolism inhibitors in phylogenetically diverse species of the filamentous fungus Fusarium.</title>
        <authorList>
            <person name="Kim H.-S."/>
            <person name="Busman M."/>
            <person name="Brown D.W."/>
            <person name="Divon H."/>
            <person name="Uhlig S."/>
            <person name="Proctor R.H."/>
        </authorList>
    </citation>
    <scope>NUCLEOTIDE SEQUENCE</scope>
    <source>
        <strain evidence="2">NRRL 25174</strain>
    </source>
</reference>
<feature type="region of interest" description="Disordered" evidence="1">
    <location>
        <begin position="1"/>
        <end position="110"/>
    </location>
</feature>
<name>A0A9P5DWU0_9HYPO</name>
<feature type="compositionally biased region" description="Basic and acidic residues" evidence="1">
    <location>
        <begin position="1"/>
        <end position="12"/>
    </location>
</feature>
<evidence type="ECO:0000256" key="1">
    <source>
        <dbReference type="SAM" id="MobiDB-lite"/>
    </source>
</evidence>
<feature type="non-terminal residue" evidence="2">
    <location>
        <position position="433"/>
    </location>
</feature>